<dbReference type="AlphaFoldDB" id="A0A1R0GSX8"/>
<dbReference type="PANTHER" id="PTHR15371:SF0">
    <property type="entry name" value="SD19278P"/>
    <property type="match status" value="1"/>
</dbReference>
<dbReference type="GO" id="GO:0005744">
    <property type="term" value="C:TIM23 mitochondrial import inner membrane translocase complex"/>
    <property type="evidence" value="ECO:0007669"/>
    <property type="project" value="TreeGrafter"/>
</dbReference>
<dbReference type="GO" id="GO:0030150">
    <property type="term" value="P:protein import into mitochondrial matrix"/>
    <property type="evidence" value="ECO:0007669"/>
    <property type="project" value="TreeGrafter"/>
</dbReference>
<feature type="transmembrane region" description="Helical" evidence="6">
    <location>
        <begin position="106"/>
        <end position="127"/>
    </location>
</feature>
<dbReference type="EMBL" id="LSSL01003026">
    <property type="protein sequence ID" value="OLY80883.1"/>
    <property type="molecule type" value="Genomic_DNA"/>
</dbReference>
<dbReference type="Proteomes" id="UP000187455">
    <property type="component" value="Unassembled WGS sequence"/>
</dbReference>
<name>A0A1R0GSX8_9FUNG</name>
<evidence type="ECO:0000256" key="5">
    <source>
        <dbReference type="SAM" id="MobiDB-lite"/>
    </source>
</evidence>
<evidence type="ECO:0000256" key="6">
    <source>
        <dbReference type="SAM" id="Phobius"/>
    </source>
</evidence>
<dbReference type="EMBL" id="LSSL01003887">
    <property type="protein sequence ID" value="OLY80002.1"/>
    <property type="molecule type" value="Genomic_DNA"/>
</dbReference>
<comment type="subcellular location">
    <subcellularLocation>
        <location evidence="1">Membrane</location>
        <topology evidence="1">Multi-pass membrane protein</topology>
    </subcellularLocation>
</comment>
<accession>A0A1R0GSX8</accession>
<comment type="caution">
    <text evidence="7">The sequence shown here is derived from an EMBL/GenBank/DDBJ whole genome shotgun (WGS) entry which is preliminary data.</text>
</comment>
<keyword evidence="3 6" id="KW-1133">Transmembrane helix</keyword>
<keyword evidence="9" id="KW-1185">Reference proteome</keyword>
<evidence type="ECO:0000256" key="4">
    <source>
        <dbReference type="ARBA" id="ARBA00023136"/>
    </source>
</evidence>
<organism evidence="7 9">
    <name type="scientific">Smittium mucronatum</name>
    <dbReference type="NCBI Taxonomy" id="133383"/>
    <lineage>
        <taxon>Eukaryota</taxon>
        <taxon>Fungi</taxon>
        <taxon>Fungi incertae sedis</taxon>
        <taxon>Zoopagomycota</taxon>
        <taxon>Kickxellomycotina</taxon>
        <taxon>Harpellomycetes</taxon>
        <taxon>Harpellales</taxon>
        <taxon>Legeriomycetaceae</taxon>
        <taxon>Smittium</taxon>
    </lineage>
</organism>
<dbReference type="InterPro" id="IPR045238">
    <property type="entry name" value="Tim23-like"/>
</dbReference>
<evidence type="ECO:0000256" key="3">
    <source>
        <dbReference type="ARBA" id="ARBA00022989"/>
    </source>
</evidence>
<dbReference type="STRING" id="133383.A0A1R0GSX8"/>
<evidence type="ECO:0000313" key="7">
    <source>
        <dbReference type="EMBL" id="OLY80002.1"/>
    </source>
</evidence>
<feature type="region of interest" description="Disordered" evidence="5">
    <location>
        <begin position="1"/>
        <end position="21"/>
    </location>
</feature>
<keyword evidence="2 6" id="KW-0812">Transmembrane</keyword>
<feature type="compositionally biased region" description="Polar residues" evidence="5">
    <location>
        <begin position="1"/>
        <end position="19"/>
    </location>
</feature>
<feature type="transmembrane region" description="Helical" evidence="6">
    <location>
        <begin position="206"/>
        <end position="223"/>
    </location>
</feature>
<dbReference type="OrthoDB" id="159299at2759"/>
<reference evidence="7" key="2">
    <citation type="submission" date="2017-01" db="EMBL/GenBank/DDBJ databases">
        <authorList>
            <person name="Mah S.A."/>
            <person name="Swanson W.J."/>
            <person name="Moy G.W."/>
            <person name="Vacquier V.D."/>
        </authorList>
    </citation>
    <scope>NUCLEOTIDE SEQUENCE</scope>
    <source>
        <strain evidence="7">ALG-7-W6</strain>
    </source>
</reference>
<evidence type="ECO:0000313" key="8">
    <source>
        <dbReference type="EMBL" id="OLY80883.1"/>
    </source>
</evidence>
<evidence type="ECO:0000313" key="9">
    <source>
        <dbReference type="Proteomes" id="UP000187455"/>
    </source>
</evidence>
<dbReference type="GO" id="GO:0008320">
    <property type="term" value="F:protein transmembrane transporter activity"/>
    <property type="evidence" value="ECO:0007669"/>
    <property type="project" value="TreeGrafter"/>
</dbReference>
<feature type="transmembrane region" description="Helical" evidence="6">
    <location>
        <begin position="154"/>
        <end position="173"/>
    </location>
</feature>
<protein>
    <submittedName>
        <fullName evidence="7">Mitochondrial import inner membrane translocase subunit tim23</fullName>
    </submittedName>
</protein>
<proteinExistence type="predicted"/>
<reference evidence="7 9" key="1">
    <citation type="journal article" date="2016" name="Mol. Biol. Evol.">
        <title>Genome-Wide Survey of Gut Fungi (Harpellales) Reveals the First Horizontally Transferred Ubiquitin Gene from a Mosquito Host.</title>
        <authorList>
            <person name="Wang Y."/>
            <person name="White M.M."/>
            <person name="Kvist S."/>
            <person name="Moncalvo J.M."/>
        </authorList>
    </citation>
    <scope>NUCLEOTIDE SEQUENCE [LARGE SCALE GENOMIC DNA]</scope>
    <source>
        <strain evidence="7 9">ALG-7-W6</strain>
    </source>
</reference>
<gene>
    <name evidence="8" type="ORF">AYI68_g5015</name>
    <name evidence="7" type="ORF">AYI68_g5913</name>
</gene>
<dbReference type="PANTHER" id="PTHR15371">
    <property type="entry name" value="TIM23"/>
    <property type="match status" value="1"/>
</dbReference>
<dbReference type="Pfam" id="PF02466">
    <property type="entry name" value="Tim17"/>
    <property type="match status" value="1"/>
</dbReference>
<keyword evidence="4 6" id="KW-0472">Membrane</keyword>
<evidence type="ECO:0000256" key="2">
    <source>
        <dbReference type="ARBA" id="ARBA00022692"/>
    </source>
</evidence>
<evidence type="ECO:0000256" key="1">
    <source>
        <dbReference type="ARBA" id="ARBA00004141"/>
    </source>
</evidence>
<sequence>MSIFNPYSRSANQPQQSPDFVSDTKAELDNQSVSGLSYGAGESDTSLETLMGGGVSDFLSQVNLDEGSAGFSKLTPLNSGIEYLSLGDGTVSGGSALPSRGWSDDLCYGTGTLYLSGLAIGGAWGFVSGARTPAKNFKIKFNGILNNMTRRGPFLGNSLGVLGLYYNSLYAIIGKIRDDTKDFYTSIYAAGTTGLIFRSTKGFKSAIVASIAFSGLMGVYQFVMNRDSIPEFNLKTIKQSA</sequence>